<feature type="non-terminal residue" evidence="1">
    <location>
        <position position="813"/>
    </location>
</feature>
<protein>
    <submittedName>
        <fullName evidence="1">Uncharacterized protein</fullName>
    </submittedName>
</protein>
<accession>A0ACB8SD13</accession>
<dbReference type="Proteomes" id="UP000814140">
    <property type="component" value="Unassembled WGS sequence"/>
</dbReference>
<proteinExistence type="predicted"/>
<name>A0ACB8SD13_9AGAM</name>
<comment type="caution">
    <text evidence="1">The sequence shown here is derived from an EMBL/GenBank/DDBJ whole genome shotgun (WGS) entry which is preliminary data.</text>
</comment>
<reference evidence="1" key="1">
    <citation type="submission" date="2021-03" db="EMBL/GenBank/DDBJ databases">
        <authorList>
            <consortium name="DOE Joint Genome Institute"/>
            <person name="Ahrendt S."/>
            <person name="Looney B.P."/>
            <person name="Miyauchi S."/>
            <person name="Morin E."/>
            <person name="Drula E."/>
            <person name="Courty P.E."/>
            <person name="Chicoki N."/>
            <person name="Fauchery L."/>
            <person name="Kohler A."/>
            <person name="Kuo A."/>
            <person name="Labutti K."/>
            <person name="Pangilinan J."/>
            <person name="Lipzen A."/>
            <person name="Riley R."/>
            <person name="Andreopoulos W."/>
            <person name="He G."/>
            <person name="Johnson J."/>
            <person name="Barry K.W."/>
            <person name="Grigoriev I.V."/>
            <person name="Nagy L."/>
            <person name="Hibbett D."/>
            <person name="Henrissat B."/>
            <person name="Matheny P.B."/>
            <person name="Labbe J."/>
            <person name="Martin F."/>
        </authorList>
    </citation>
    <scope>NUCLEOTIDE SEQUENCE</scope>
    <source>
        <strain evidence="1">HHB10654</strain>
    </source>
</reference>
<gene>
    <name evidence="1" type="ORF">BV25DRAFT_1948613</name>
</gene>
<sequence>MSSEMHFDQPLDQLHGQSDALTDDLQHFEEDEEDAAPHPADLQVDLRDPYAQVEPFAPNVVPPLVSTDPDDPDIVTDALLTRSVLDLAARTQGDVPQYYERPLRTYSLSKLKALYESRHHQNAMNILFDRVTLNVDSPQFVCPRDSPDVAWMTKGNFVDLVVLIPRGLGFSAILPRTDTASLTFDLQLSMFGLAHSWRVTKAMLGFDPKGSMLWVGHCSGQDVWLAMVPNELLTGEVDPVHVGGGDKKNSGDKKSSPALSTKAYRVMVYFFAYVLSTMHYRDINSADYPPLGDWDHFRMVNTLMQRRDHRFNLEQARKLSTTFAEEWENWRAGAPEEYNVDGIVGKSPIILPVRYGQNIRIGTEQAPGTPAEGELDQWDDHVAWDSIRYFTVALACVIGGQEVARWQDIADADVENENPEIYTGPDTASRERIENLAEFPRFDDDGREIPIFTPDGYAIPRREPFVQPTSPPSSILFDLPELGRRFNSAGESYDADVVDRELSGLRSECFGRDRAYPEVCVYPLGLLGSFGNMQASGAFPPFNNELRALCNHLRRPNQERDEDDEDEFGDPEDDVDGMDDVLAVEAISVQGYNLLSHRTRDSAKYHEAQLGLTGGAAAGTYATTPKAKAAARKLFEKNRYTLPHERFQEIIADVEDIPRDIRLETVIVVNMNGLRERHRTGSYILNEIIFPVATMWQRGKVWTEIRPCLRLFKADTFPQAINWTLYPITSMVDAMYKSVRTSKGPVDPYTVELLSQLDRVINFAHTGSPAVFVHGLMKKTWLSLGILEHGYPSLWAGAIRQNGRFERVNPVYW</sequence>
<dbReference type="EMBL" id="MU277438">
    <property type="protein sequence ID" value="KAI0054429.1"/>
    <property type="molecule type" value="Genomic_DNA"/>
</dbReference>
<evidence type="ECO:0000313" key="1">
    <source>
        <dbReference type="EMBL" id="KAI0054429.1"/>
    </source>
</evidence>
<evidence type="ECO:0000313" key="2">
    <source>
        <dbReference type="Proteomes" id="UP000814140"/>
    </source>
</evidence>
<keyword evidence="2" id="KW-1185">Reference proteome</keyword>
<organism evidence="1 2">
    <name type="scientific">Artomyces pyxidatus</name>
    <dbReference type="NCBI Taxonomy" id="48021"/>
    <lineage>
        <taxon>Eukaryota</taxon>
        <taxon>Fungi</taxon>
        <taxon>Dikarya</taxon>
        <taxon>Basidiomycota</taxon>
        <taxon>Agaricomycotina</taxon>
        <taxon>Agaricomycetes</taxon>
        <taxon>Russulales</taxon>
        <taxon>Auriscalpiaceae</taxon>
        <taxon>Artomyces</taxon>
    </lineage>
</organism>
<reference evidence="1" key="2">
    <citation type="journal article" date="2022" name="New Phytol.">
        <title>Evolutionary transition to the ectomycorrhizal habit in the genomes of a hyperdiverse lineage of mushroom-forming fungi.</title>
        <authorList>
            <person name="Looney B."/>
            <person name="Miyauchi S."/>
            <person name="Morin E."/>
            <person name="Drula E."/>
            <person name="Courty P.E."/>
            <person name="Kohler A."/>
            <person name="Kuo A."/>
            <person name="LaButti K."/>
            <person name="Pangilinan J."/>
            <person name="Lipzen A."/>
            <person name="Riley R."/>
            <person name="Andreopoulos W."/>
            <person name="He G."/>
            <person name="Johnson J."/>
            <person name="Nolan M."/>
            <person name="Tritt A."/>
            <person name="Barry K.W."/>
            <person name="Grigoriev I.V."/>
            <person name="Nagy L.G."/>
            <person name="Hibbett D."/>
            <person name="Henrissat B."/>
            <person name="Matheny P.B."/>
            <person name="Labbe J."/>
            <person name="Martin F.M."/>
        </authorList>
    </citation>
    <scope>NUCLEOTIDE SEQUENCE</scope>
    <source>
        <strain evidence="1">HHB10654</strain>
    </source>
</reference>